<dbReference type="EMBL" id="BTGU01002718">
    <property type="protein sequence ID" value="GMN21218.1"/>
    <property type="molecule type" value="Genomic_DNA"/>
</dbReference>
<comment type="caution">
    <text evidence="1">The sequence shown here is derived from an EMBL/GenBank/DDBJ whole genome shotgun (WGS) entry which is preliminary data.</text>
</comment>
<keyword evidence="2" id="KW-1185">Reference proteome</keyword>
<proteinExistence type="predicted"/>
<dbReference type="AlphaFoldDB" id="A0AA88CI27"/>
<evidence type="ECO:0000313" key="1">
    <source>
        <dbReference type="EMBL" id="GMN21218.1"/>
    </source>
</evidence>
<evidence type="ECO:0000313" key="2">
    <source>
        <dbReference type="Proteomes" id="UP001187192"/>
    </source>
</evidence>
<protein>
    <submittedName>
        <fullName evidence="1">Uncharacterized protein</fullName>
    </submittedName>
</protein>
<name>A0AA88CI27_FICCA</name>
<accession>A0AA88CI27</accession>
<reference evidence="1" key="1">
    <citation type="submission" date="2023-07" db="EMBL/GenBank/DDBJ databases">
        <title>draft genome sequence of fig (Ficus carica).</title>
        <authorList>
            <person name="Takahashi T."/>
            <person name="Nishimura K."/>
        </authorList>
    </citation>
    <scope>NUCLEOTIDE SEQUENCE</scope>
</reference>
<gene>
    <name evidence="1" type="ORF">TIFTF001_043256</name>
</gene>
<organism evidence="1 2">
    <name type="scientific">Ficus carica</name>
    <name type="common">Common fig</name>
    <dbReference type="NCBI Taxonomy" id="3494"/>
    <lineage>
        <taxon>Eukaryota</taxon>
        <taxon>Viridiplantae</taxon>
        <taxon>Streptophyta</taxon>
        <taxon>Embryophyta</taxon>
        <taxon>Tracheophyta</taxon>
        <taxon>Spermatophyta</taxon>
        <taxon>Magnoliopsida</taxon>
        <taxon>eudicotyledons</taxon>
        <taxon>Gunneridae</taxon>
        <taxon>Pentapetalae</taxon>
        <taxon>rosids</taxon>
        <taxon>fabids</taxon>
        <taxon>Rosales</taxon>
        <taxon>Moraceae</taxon>
        <taxon>Ficeae</taxon>
        <taxon>Ficus</taxon>
    </lineage>
</organism>
<dbReference type="Proteomes" id="UP001187192">
    <property type="component" value="Unassembled WGS sequence"/>
</dbReference>
<sequence>MTLKGIKYLATTTAITAAAAIVEGCNNDELMRKTSSSLHSKMNSLSLHNPSSAWQEPLC</sequence>